<sequence>MESARPPPMLTSDEARALHIANGDIKRPGHLIALSATFFGIAATCVGLRLYARIALRRRVNVDDGFIVLALLFLVGSLVTYIQEENWGMGYHASTLTPNEIIHFFHAFWAMLWCYCGCLACVKLSLLFQYRKIFGNRASRFRIVANVLIIVIGLSGLWTVLSGVFICWPISYLWTRQGDGKCMQTWPLFIGNAVLNIITDLIVFLSPIPLLSRLHLPLRQKIILMAIFLTGFFVIIISCIRLGIFVRTNGATDFSWEQITLGSWSFVECAVAIVCASVPALKPLVVHIFPKLASTFASRTVDFEASGESHNKLKKINTDVETGPNGSVGLFAQGGEEEHKWLDHTERLKSVQGRVQIVTAVDTDVDKK</sequence>
<evidence type="ECO:0000256" key="2">
    <source>
        <dbReference type="ARBA" id="ARBA00022692"/>
    </source>
</evidence>
<dbReference type="OrthoDB" id="5329176at2759"/>
<organism evidence="8 9">
    <name type="scientific">Elsinoe batatas</name>
    <dbReference type="NCBI Taxonomy" id="2601811"/>
    <lineage>
        <taxon>Eukaryota</taxon>
        <taxon>Fungi</taxon>
        <taxon>Dikarya</taxon>
        <taxon>Ascomycota</taxon>
        <taxon>Pezizomycotina</taxon>
        <taxon>Dothideomycetes</taxon>
        <taxon>Dothideomycetidae</taxon>
        <taxon>Myriangiales</taxon>
        <taxon>Elsinoaceae</taxon>
        <taxon>Elsinoe</taxon>
    </lineage>
</organism>
<dbReference type="GO" id="GO:0016020">
    <property type="term" value="C:membrane"/>
    <property type="evidence" value="ECO:0007669"/>
    <property type="project" value="UniProtKB-SubCell"/>
</dbReference>
<gene>
    <name evidence="8" type="ORF">KVT40_005464</name>
</gene>
<name>A0A8K0PID4_9PEZI</name>
<protein>
    <recommendedName>
        <fullName evidence="7">Rhodopsin domain-containing protein</fullName>
    </recommendedName>
</protein>
<proteinExistence type="inferred from homology"/>
<comment type="similarity">
    <text evidence="5">Belongs to the SAT4 family.</text>
</comment>
<accession>A0A8K0PID4</accession>
<reference evidence="8" key="1">
    <citation type="submission" date="2021-07" db="EMBL/GenBank/DDBJ databases">
        <title>Elsinoe batatas strain:CRI-CJ2 Genome sequencing and assembly.</title>
        <authorList>
            <person name="Huang L."/>
        </authorList>
    </citation>
    <scope>NUCLEOTIDE SEQUENCE</scope>
    <source>
        <strain evidence="8">CRI-CJ2</strain>
    </source>
</reference>
<keyword evidence="9" id="KW-1185">Reference proteome</keyword>
<dbReference type="PANTHER" id="PTHR33048">
    <property type="entry name" value="PTH11-LIKE INTEGRAL MEMBRANE PROTEIN (AFU_ORTHOLOGUE AFUA_5G11245)"/>
    <property type="match status" value="1"/>
</dbReference>
<dbReference type="AlphaFoldDB" id="A0A8K0PID4"/>
<keyword evidence="4 6" id="KW-0472">Membrane</keyword>
<dbReference type="InterPro" id="IPR049326">
    <property type="entry name" value="Rhodopsin_dom_fungi"/>
</dbReference>
<dbReference type="InterPro" id="IPR052337">
    <property type="entry name" value="SAT4-like"/>
</dbReference>
<evidence type="ECO:0000256" key="4">
    <source>
        <dbReference type="ARBA" id="ARBA00023136"/>
    </source>
</evidence>
<evidence type="ECO:0000313" key="8">
    <source>
        <dbReference type="EMBL" id="KAG8626519.1"/>
    </source>
</evidence>
<feature type="transmembrane region" description="Helical" evidence="6">
    <location>
        <begin position="186"/>
        <end position="210"/>
    </location>
</feature>
<evidence type="ECO:0000256" key="6">
    <source>
        <dbReference type="SAM" id="Phobius"/>
    </source>
</evidence>
<feature type="domain" description="Rhodopsin" evidence="7">
    <location>
        <begin position="48"/>
        <end position="286"/>
    </location>
</feature>
<dbReference type="PANTHER" id="PTHR33048:SF47">
    <property type="entry name" value="INTEGRAL MEMBRANE PROTEIN-RELATED"/>
    <property type="match status" value="1"/>
</dbReference>
<keyword evidence="2 6" id="KW-0812">Transmembrane</keyword>
<feature type="transmembrane region" description="Helical" evidence="6">
    <location>
        <begin position="64"/>
        <end position="82"/>
    </location>
</feature>
<comment type="subcellular location">
    <subcellularLocation>
        <location evidence="1">Membrane</location>
        <topology evidence="1">Multi-pass membrane protein</topology>
    </subcellularLocation>
</comment>
<evidence type="ECO:0000256" key="1">
    <source>
        <dbReference type="ARBA" id="ARBA00004141"/>
    </source>
</evidence>
<feature type="transmembrane region" description="Helical" evidence="6">
    <location>
        <begin position="222"/>
        <end position="244"/>
    </location>
</feature>
<feature type="transmembrane region" description="Helical" evidence="6">
    <location>
        <begin position="264"/>
        <end position="281"/>
    </location>
</feature>
<dbReference type="Proteomes" id="UP000809789">
    <property type="component" value="Unassembled WGS sequence"/>
</dbReference>
<feature type="transmembrane region" description="Helical" evidence="6">
    <location>
        <begin position="31"/>
        <end position="52"/>
    </location>
</feature>
<dbReference type="Pfam" id="PF20684">
    <property type="entry name" value="Fung_rhodopsin"/>
    <property type="match status" value="1"/>
</dbReference>
<feature type="transmembrane region" description="Helical" evidence="6">
    <location>
        <begin position="143"/>
        <end position="174"/>
    </location>
</feature>
<evidence type="ECO:0000256" key="5">
    <source>
        <dbReference type="ARBA" id="ARBA00038359"/>
    </source>
</evidence>
<evidence type="ECO:0000313" key="9">
    <source>
        <dbReference type="Proteomes" id="UP000809789"/>
    </source>
</evidence>
<comment type="caution">
    <text evidence="8">The sequence shown here is derived from an EMBL/GenBank/DDBJ whole genome shotgun (WGS) entry which is preliminary data.</text>
</comment>
<feature type="transmembrane region" description="Helical" evidence="6">
    <location>
        <begin position="102"/>
        <end position="122"/>
    </location>
</feature>
<evidence type="ECO:0000259" key="7">
    <source>
        <dbReference type="Pfam" id="PF20684"/>
    </source>
</evidence>
<keyword evidence="3 6" id="KW-1133">Transmembrane helix</keyword>
<dbReference type="EMBL" id="JAESVG020000006">
    <property type="protein sequence ID" value="KAG8626519.1"/>
    <property type="molecule type" value="Genomic_DNA"/>
</dbReference>
<evidence type="ECO:0000256" key="3">
    <source>
        <dbReference type="ARBA" id="ARBA00022989"/>
    </source>
</evidence>